<name>A0A443ZEW9_9PSED</name>
<dbReference type="SUPFAM" id="SSF49401">
    <property type="entry name" value="Bacterial adhesins"/>
    <property type="match status" value="1"/>
</dbReference>
<accession>A0A443ZEW9</accession>
<dbReference type="GO" id="GO:0043709">
    <property type="term" value="P:cell adhesion involved in single-species biofilm formation"/>
    <property type="evidence" value="ECO:0007669"/>
    <property type="project" value="TreeGrafter"/>
</dbReference>
<evidence type="ECO:0000256" key="1">
    <source>
        <dbReference type="SAM" id="SignalP"/>
    </source>
</evidence>
<evidence type="ECO:0000313" key="3">
    <source>
        <dbReference type="EMBL" id="RWU17230.1"/>
    </source>
</evidence>
<dbReference type="Pfam" id="PF00419">
    <property type="entry name" value="Fimbrial"/>
    <property type="match status" value="1"/>
</dbReference>
<dbReference type="AlphaFoldDB" id="A0A443ZEW9"/>
<protein>
    <submittedName>
        <fullName evidence="3">Fimbrial protein</fullName>
    </submittedName>
</protein>
<keyword evidence="1" id="KW-0732">Signal</keyword>
<dbReference type="PANTHER" id="PTHR33420">
    <property type="entry name" value="FIMBRIAL SUBUNIT ELFA-RELATED"/>
    <property type="match status" value="1"/>
</dbReference>
<feature type="chain" id="PRO_5019270990" evidence="1">
    <location>
        <begin position="23"/>
        <end position="176"/>
    </location>
</feature>
<dbReference type="OrthoDB" id="6466381at2"/>
<gene>
    <name evidence="3" type="ORF">DM813_28130</name>
</gene>
<organism evidence="3 4">
    <name type="scientific">Pseudomonas alkylphenolica</name>
    <dbReference type="NCBI Taxonomy" id="237609"/>
    <lineage>
        <taxon>Bacteria</taxon>
        <taxon>Pseudomonadati</taxon>
        <taxon>Pseudomonadota</taxon>
        <taxon>Gammaproteobacteria</taxon>
        <taxon>Pseudomonadales</taxon>
        <taxon>Pseudomonadaceae</taxon>
        <taxon>Pseudomonas</taxon>
    </lineage>
</organism>
<dbReference type="InterPro" id="IPR050263">
    <property type="entry name" value="Bact_Fimbrial_Adh_Pro"/>
</dbReference>
<evidence type="ECO:0000259" key="2">
    <source>
        <dbReference type="Pfam" id="PF00419"/>
    </source>
</evidence>
<feature type="signal peptide" evidence="1">
    <location>
        <begin position="1"/>
        <end position="22"/>
    </location>
</feature>
<dbReference type="Proteomes" id="UP000288983">
    <property type="component" value="Unassembled WGS sequence"/>
</dbReference>
<sequence>MKKSLIAAAILASSAFATMANAADGTINFTGTISSTTCKIASGSEALTVDLGTVSTSSFGAAGSVASPSKLAIVVTECPAAVNASISFSGAGDANNSSLLALTKGTGNDAEATGVAIGFFEADGNTPIALNSASADKDLVATVDNTFDFVAKYVATASTVTAGKGNAAAEFTVRYN</sequence>
<dbReference type="PANTHER" id="PTHR33420:SF26">
    <property type="entry name" value="FIMBRIAL SUBUNIT"/>
    <property type="match status" value="1"/>
</dbReference>
<proteinExistence type="predicted"/>
<dbReference type="Gene3D" id="2.60.40.1090">
    <property type="entry name" value="Fimbrial-type adhesion domain"/>
    <property type="match status" value="1"/>
</dbReference>
<feature type="domain" description="Fimbrial-type adhesion" evidence="2">
    <location>
        <begin position="27"/>
        <end position="175"/>
    </location>
</feature>
<dbReference type="EMBL" id="QJRG01000050">
    <property type="protein sequence ID" value="RWU17230.1"/>
    <property type="molecule type" value="Genomic_DNA"/>
</dbReference>
<dbReference type="InterPro" id="IPR008966">
    <property type="entry name" value="Adhesion_dom_sf"/>
</dbReference>
<dbReference type="InterPro" id="IPR036937">
    <property type="entry name" value="Adhesion_dom_fimbrial_sf"/>
</dbReference>
<dbReference type="InterPro" id="IPR000259">
    <property type="entry name" value="Adhesion_dom_fimbrial"/>
</dbReference>
<dbReference type="RefSeq" id="WP_128326648.1">
    <property type="nucleotide sequence ID" value="NZ_QJRG01000050.1"/>
</dbReference>
<comment type="caution">
    <text evidence="3">The sequence shown here is derived from an EMBL/GenBank/DDBJ whole genome shotgun (WGS) entry which is preliminary data.</text>
</comment>
<dbReference type="GO" id="GO:0009289">
    <property type="term" value="C:pilus"/>
    <property type="evidence" value="ECO:0007669"/>
    <property type="project" value="InterPro"/>
</dbReference>
<reference evidence="3 4" key="1">
    <citation type="submission" date="2018-06" db="EMBL/GenBank/DDBJ databases">
        <title>Bacteria isolated from soil of Wuhan.</title>
        <authorList>
            <person name="Wei X."/>
            <person name="Chunhua H."/>
        </authorList>
    </citation>
    <scope>NUCLEOTIDE SEQUENCE [LARGE SCALE GENOMIC DNA]</scope>
    <source>
        <strain evidence="4">xwS2</strain>
    </source>
</reference>
<evidence type="ECO:0000313" key="4">
    <source>
        <dbReference type="Proteomes" id="UP000288983"/>
    </source>
</evidence>